<name>A0ABQ9VYI7_SAGOE</name>
<feature type="region of interest" description="Disordered" evidence="1">
    <location>
        <begin position="1"/>
        <end position="55"/>
    </location>
</feature>
<sequence>MLPDTPHQTRSALARSGRRGSENKGTRGVSSPSSSPSSSLSSSSSSSSSSAVTFQ</sequence>
<evidence type="ECO:0000313" key="3">
    <source>
        <dbReference type="Proteomes" id="UP001266305"/>
    </source>
</evidence>
<reference evidence="2 3" key="1">
    <citation type="submission" date="2023-05" db="EMBL/GenBank/DDBJ databases">
        <title>B98-5 Cell Line De Novo Hybrid Assembly: An Optical Mapping Approach.</title>
        <authorList>
            <person name="Kananen K."/>
            <person name="Auerbach J.A."/>
            <person name="Kautto E."/>
            <person name="Blachly J.S."/>
        </authorList>
    </citation>
    <scope>NUCLEOTIDE SEQUENCE [LARGE SCALE GENOMIC DNA]</scope>
    <source>
        <strain evidence="2">B95-8</strain>
        <tissue evidence="2">Cell line</tissue>
    </source>
</reference>
<evidence type="ECO:0000256" key="1">
    <source>
        <dbReference type="SAM" id="MobiDB-lite"/>
    </source>
</evidence>
<dbReference type="Proteomes" id="UP001266305">
    <property type="component" value="Unassembled WGS sequence"/>
</dbReference>
<proteinExistence type="predicted"/>
<feature type="non-terminal residue" evidence="2">
    <location>
        <position position="55"/>
    </location>
</feature>
<comment type="caution">
    <text evidence="2">The sequence shown here is derived from an EMBL/GenBank/DDBJ whole genome shotgun (WGS) entry which is preliminary data.</text>
</comment>
<evidence type="ECO:0000313" key="2">
    <source>
        <dbReference type="EMBL" id="KAK2114432.1"/>
    </source>
</evidence>
<dbReference type="EMBL" id="JASSZA010000004">
    <property type="protein sequence ID" value="KAK2114432.1"/>
    <property type="molecule type" value="Genomic_DNA"/>
</dbReference>
<feature type="compositionally biased region" description="Low complexity" evidence="1">
    <location>
        <begin position="30"/>
        <end position="55"/>
    </location>
</feature>
<accession>A0ABQ9VYI7</accession>
<keyword evidence="3" id="KW-1185">Reference proteome</keyword>
<gene>
    <name evidence="2" type="ORF">P7K49_008698</name>
</gene>
<organism evidence="2 3">
    <name type="scientific">Saguinus oedipus</name>
    <name type="common">Cotton-top tamarin</name>
    <name type="synonym">Oedipomidas oedipus</name>
    <dbReference type="NCBI Taxonomy" id="9490"/>
    <lineage>
        <taxon>Eukaryota</taxon>
        <taxon>Metazoa</taxon>
        <taxon>Chordata</taxon>
        <taxon>Craniata</taxon>
        <taxon>Vertebrata</taxon>
        <taxon>Euteleostomi</taxon>
        <taxon>Mammalia</taxon>
        <taxon>Eutheria</taxon>
        <taxon>Euarchontoglires</taxon>
        <taxon>Primates</taxon>
        <taxon>Haplorrhini</taxon>
        <taxon>Platyrrhini</taxon>
        <taxon>Cebidae</taxon>
        <taxon>Callitrichinae</taxon>
        <taxon>Saguinus</taxon>
    </lineage>
</organism>
<protein>
    <submittedName>
        <fullName evidence="2">Uncharacterized protein</fullName>
    </submittedName>
</protein>